<dbReference type="OrthoDB" id="370541at2"/>
<dbReference type="EMBL" id="CP029843">
    <property type="protein sequence ID" value="AWV06002.1"/>
    <property type="molecule type" value="Genomic_DNA"/>
</dbReference>
<dbReference type="SUPFAM" id="SSF54106">
    <property type="entry name" value="LysM domain"/>
    <property type="match status" value="1"/>
</dbReference>
<keyword evidence="6" id="KW-1185">Reference proteome</keyword>
<proteinExistence type="predicted"/>
<name>A0A2U9T382_9GAMM</name>
<dbReference type="Gene3D" id="3.10.350.10">
    <property type="entry name" value="LysM domain"/>
    <property type="match status" value="1"/>
</dbReference>
<comment type="subcellular location">
    <subcellularLocation>
        <location evidence="1">Cytoplasm</location>
    </subcellularLocation>
</comment>
<dbReference type="PANTHER" id="PTHR34700:SF4">
    <property type="entry name" value="PHAGE-LIKE ELEMENT PBSX PROTEIN XKDP"/>
    <property type="match status" value="1"/>
</dbReference>
<evidence type="ECO:0000256" key="2">
    <source>
        <dbReference type="ARBA" id="ARBA00022490"/>
    </source>
</evidence>
<evidence type="ECO:0000259" key="4">
    <source>
        <dbReference type="PROSITE" id="PS51782"/>
    </source>
</evidence>
<evidence type="ECO:0000313" key="6">
    <source>
        <dbReference type="Proteomes" id="UP000249447"/>
    </source>
</evidence>
<dbReference type="CDD" id="cd00118">
    <property type="entry name" value="LysM"/>
    <property type="match status" value="1"/>
</dbReference>
<evidence type="ECO:0000313" key="5">
    <source>
        <dbReference type="EMBL" id="AWV06002.1"/>
    </source>
</evidence>
<sequence>MSTEKKPDFSNVQSTVKSTEEIIEKPDFSNVQTSVQSTEEILDPDPVEQAYTVEKGDTLSAIAKRFYGSAGKWPLIFEANRDQLDNPDRIFPGQVLRIPADPSASEETATDA</sequence>
<dbReference type="InterPro" id="IPR018392">
    <property type="entry name" value="LysM"/>
</dbReference>
<dbReference type="PROSITE" id="PS51782">
    <property type="entry name" value="LYSM"/>
    <property type="match status" value="1"/>
</dbReference>
<organism evidence="5 6">
    <name type="scientific">Marilutibacter maris</name>
    <dbReference type="NCBI Taxonomy" id="1605891"/>
    <lineage>
        <taxon>Bacteria</taxon>
        <taxon>Pseudomonadati</taxon>
        <taxon>Pseudomonadota</taxon>
        <taxon>Gammaproteobacteria</taxon>
        <taxon>Lysobacterales</taxon>
        <taxon>Lysobacteraceae</taxon>
        <taxon>Marilutibacter</taxon>
    </lineage>
</organism>
<dbReference type="Proteomes" id="UP000249447">
    <property type="component" value="Chromosome"/>
</dbReference>
<gene>
    <name evidence="5" type="ORF">C9I47_0277</name>
</gene>
<dbReference type="FunFam" id="3.10.350.10:FF:000001">
    <property type="entry name" value="Peptidoglycan-binding protein LysM"/>
    <property type="match status" value="1"/>
</dbReference>
<evidence type="ECO:0000256" key="3">
    <source>
        <dbReference type="ARBA" id="ARBA00072219"/>
    </source>
</evidence>
<dbReference type="GO" id="GO:0005737">
    <property type="term" value="C:cytoplasm"/>
    <property type="evidence" value="ECO:0007669"/>
    <property type="project" value="UniProtKB-SubCell"/>
</dbReference>
<dbReference type="SMART" id="SM00257">
    <property type="entry name" value="LysM"/>
    <property type="match status" value="1"/>
</dbReference>
<dbReference type="RefSeq" id="WP_111265187.1">
    <property type="nucleotide sequence ID" value="NZ_CP029843.1"/>
</dbReference>
<reference evidence="5 6" key="1">
    <citation type="submission" date="2018-05" db="EMBL/GenBank/DDBJ databases">
        <title>The complete genome of Lysobacter maris HZ9B, a marine bacterium antagonistic against terrestrial plant pathogens.</title>
        <authorList>
            <person name="Zhang X.-Q."/>
        </authorList>
    </citation>
    <scope>NUCLEOTIDE SEQUENCE [LARGE SCALE GENOMIC DNA]</scope>
    <source>
        <strain evidence="5 6">HZ9B</strain>
    </source>
</reference>
<feature type="domain" description="LysM" evidence="4">
    <location>
        <begin position="49"/>
        <end position="98"/>
    </location>
</feature>
<dbReference type="AlphaFoldDB" id="A0A2U9T382"/>
<accession>A0A2U9T382</accession>
<evidence type="ECO:0000256" key="1">
    <source>
        <dbReference type="ARBA" id="ARBA00004496"/>
    </source>
</evidence>
<dbReference type="InterPro" id="IPR036779">
    <property type="entry name" value="LysM_dom_sf"/>
</dbReference>
<dbReference type="KEGG" id="lmb:C9I47_0277"/>
<dbReference type="PANTHER" id="PTHR34700">
    <property type="entry name" value="POTASSIUM BINDING PROTEIN KBP"/>
    <property type="match status" value="1"/>
</dbReference>
<dbReference type="InterPro" id="IPR052196">
    <property type="entry name" value="Bact_Kbp"/>
</dbReference>
<keyword evidence="2" id="KW-0963">Cytoplasm</keyword>
<dbReference type="Pfam" id="PF01476">
    <property type="entry name" value="LysM"/>
    <property type="match status" value="1"/>
</dbReference>
<protein>
    <recommendedName>
        <fullName evidence="3">Potassium binding protein Kbp</fullName>
    </recommendedName>
</protein>